<name>A0A1B6CQQ0_9HEMI</name>
<gene>
    <name evidence="11" type="ORF">g.6935</name>
</gene>
<feature type="transmembrane region" description="Helical" evidence="9">
    <location>
        <begin position="517"/>
        <end position="538"/>
    </location>
</feature>
<protein>
    <recommendedName>
        <fullName evidence="10">ABC transporter domain-containing protein</fullName>
    </recommendedName>
</protein>
<dbReference type="InterPro" id="IPR003593">
    <property type="entry name" value="AAA+_ATPase"/>
</dbReference>
<proteinExistence type="inferred from homology"/>
<evidence type="ECO:0000259" key="10">
    <source>
        <dbReference type="PROSITE" id="PS50893"/>
    </source>
</evidence>
<evidence type="ECO:0000256" key="6">
    <source>
        <dbReference type="ARBA" id="ARBA00022840"/>
    </source>
</evidence>
<evidence type="ECO:0000256" key="5">
    <source>
        <dbReference type="ARBA" id="ARBA00022741"/>
    </source>
</evidence>
<comment type="similarity">
    <text evidence="2">Belongs to the ABC transporter superfamily. ABCG family. Eye pigment precursor importer (TC 3.A.1.204) subfamily.</text>
</comment>
<dbReference type="InterPro" id="IPR050352">
    <property type="entry name" value="ABCG_transporters"/>
</dbReference>
<evidence type="ECO:0000256" key="4">
    <source>
        <dbReference type="ARBA" id="ARBA00022692"/>
    </source>
</evidence>
<dbReference type="PANTHER" id="PTHR48041">
    <property type="entry name" value="ABC TRANSPORTER G FAMILY MEMBER 28"/>
    <property type="match status" value="1"/>
</dbReference>
<dbReference type="AlphaFoldDB" id="A0A1B6CQQ0"/>
<keyword evidence="8 9" id="KW-0472">Membrane</keyword>
<organism evidence="11">
    <name type="scientific">Clastoptera arizonana</name>
    <name type="common">Arizona spittle bug</name>
    <dbReference type="NCBI Taxonomy" id="38151"/>
    <lineage>
        <taxon>Eukaryota</taxon>
        <taxon>Metazoa</taxon>
        <taxon>Ecdysozoa</taxon>
        <taxon>Arthropoda</taxon>
        <taxon>Hexapoda</taxon>
        <taxon>Insecta</taxon>
        <taxon>Pterygota</taxon>
        <taxon>Neoptera</taxon>
        <taxon>Paraneoptera</taxon>
        <taxon>Hemiptera</taxon>
        <taxon>Auchenorrhyncha</taxon>
        <taxon>Cercopoidea</taxon>
        <taxon>Clastopteridae</taxon>
        <taxon>Clastoptera</taxon>
    </lineage>
</organism>
<reference evidence="11" key="1">
    <citation type="submission" date="2015-12" db="EMBL/GenBank/DDBJ databases">
        <title>De novo transcriptome assembly of four potential Pierce s Disease insect vectors from Arizona vineyards.</title>
        <authorList>
            <person name="Tassone E.E."/>
        </authorList>
    </citation>
    <scope>NUCLEOTIDE SEQUENCE</scope>
</reference>
<feature type="transmembrane region" description="Helical" evidence="9">
    <location>
        <begin position="438"/>
        <end position="458"/>
    </location>
</feature>
<feature type="transmembrane region" description="Helical" evidence="9">
    <location>
        <begin position="544"/>
        <end position="564"/>
    </location>
</feature>
<dbReference type="Pfam" id="PF01061">
    <property type="entry name" value="ABC2_membrane"/>
    <property type="match status" value="1"/>
</dbReference>
<comment type="subcellular location">
    <subcellularLocation>
        <location evidence="1">Membrane</location>
        <topology evidence="1">Multi-pass membrane protein</topology>
    </subcellularLocation>
</comment>
<keyword evidence="6" id="KW-0067">ATP-binding</keyword>
<dbReference type="InterPro" id="IPR013525">
    <property type="entry name" value="ABC2_TM"/>
</dbReference>
<keyword evidence="7 9" id="KW-1133">Transmembrane helix</keyword>
<dbReference type="Pfam" id="PF00005">
    <property type="entry name" value="ABC_tran"/>
    <property type="match status" value="1"/>
</dbReference>
<keyword evidence="4 9" id="KW-0812">Transmembrane</keyword>
<dbReference type="GO" id="GO:0140359">
    <property type="term" value="F:ABC-type transporter activity"/>
    <property type="evidence" value="ECO:0007669"/>
    <property type="project" value="InterPro"/>
</dbReference>
<dbReference type="EMBL" id="GEDC01021537">
    <property type="protein sequence ID" value="JAS15761.1"/>
    <property type="molecule type" value="Transcribed_RNA"/>
</dbReference>
<dbReference type="PROSITE" id="PS50893">
    <property type="entry name" value="ABC_TRANSPORTER_2"/>
    <property type="match status" value="1"/>
</dbReference>
<feature type="transmembrane region" description="Helical" evidence="9">
    <location>
        <begin position="627"/>
        <end position="651"/>
    </location>
</feature>
<dbReference type="SUPFAM" id="SSF52540">
    <property type="entry name" value="P-loop containing nucleoside triphosphate hydrolases"/>
    <property type="match status" value="1"/>
</dbReference>
<evidence type="ECO:0000256" key="3">
    <source>
        <dbReference type="ARBA" id="ARBA00022448"/>
    </source>
</evidence>
<dbReference type="GO" id="GO:0005524">
    <property type="term" value="F:ATP binding"/>
    <property type="evidence" value="ECO:0007669"/>
    <property type="project" value="UniProtKB-KW"/>
</dbReference>
<dbReference type="InterPro" id="IPR003439">
    <property type="entry name" value="ABC_transporter-like_ATP-bd"/>
</dbReference>
<evidence type="ECO:0000313" key="11">
    <source>
        <dbReference type="EMBL" id="JAS15761.1"/>
    </source>
</evidence>
<evidence type="ECO:0000256" key="8">
    <source>
        <dbReference type="ARBA" id="ARBA00023136"/>
    </source>
</evidence>
<dbReference type="GO" id="GO:0016887">
    <property type="term" value="F:ATP hydrolysis activity"/>
    <property type="evidence" value="ECO:0007669"/>
    <property type="project" value="InterPro"/>
</dbReference>
<keyword evidence="3" id="KW-0813">Transport</keyword>
<evidence type="ECO:0000256" key="1">
    <source>
        <dbReference type="ARBA" id="ARBA00004141"/>
    </source>
</evidence>
<dbReference type="GO" id="GO:0005886">
    <property type="term" value="C:plasma membrane"/>
    <property type="evidence" value="ECO:0007669"/>
    <property type="project" value="TreeGrafter"/>
</dbReference>
<dbReference type="InterPro" id="IPR027417">
    <property type="entry name" value="P-loop_NTPase"/>
</dbReference>
<accession>A0A1B6CQQ0</accession>
<dbReference type="Gene3D" id="3.40.50.300">
    <property type="entry name" value="P-loop containing nucleotide triphosphate hydrolases"/>
    <property type="match status" value="1"/>
</dbReference>
<evidence type="ECO:0000256" key="7">
    <source>
        <dbReference type="ARBA" id="ARBA00022989"/>
    </source>
</evidence>
<feature type="domain" description="ABC transporter" evidence="10">
    <location>
        <begin position="51"/>
        <end position="285"/>
    </location>
</feature>
<feature type="transmembrane region" description="Helical" evidence="9">
    <location>
        <begin position="478"/>
        <end position="505"/>
    </location>
</feature>
<evidence type="ECO:0000256" key="2">
    <source>
        <dbReference type="ARBA" id="ARBA00005814"/>
    </source>
</evidence>
<evidence type="ECO:0000256" key="9">
    <source>
        <dbReference type="SAM" id="Phobius"/>
    </source>
</evidence>
<feature type="transmembrane region" description="Helical" evidence="9">
    <location>
        <begin position="408"/>
        <end position="426"/>
    </location>
</feature>
<dbReference type="SMART" id="SM00382">
    <property type="entry name" value="AAA"/>
    <property type="match status" value="1"/>
</dbReference>
<sequence>MKLIVNLQMSAVKKYDALEVDPITATDSCQILESKQKLNNPVNITFHNISRKVRTLVKTGKGLRYKTDWKYILHNLSGQFLGGELTAVIGPSGAGKSSLLDIISGYTKDYEKGGYVNISCDHSQLSYNMYDNQLEPLLTVKESMICAANLKLGSSVSYNEKKSKIMGILSRLNLLNCKDKKTNQLSKGQYKLLSIALELISNPPAMFFDEPTSGLDCWSSKNIIDILKDLTRKGITIICTIHQPSASLFAKFDRVYVMAKGCCAYQGSAYGLIPFLASIDNINLICPSHYNPADYMIDACIGEYDNVLDTNSGTYKTMNVFDNLVKKIDNGKNWISESVTFVSSVDKSQKTAAQRIQINKIYDKNSEPSEVYTSSYKYPTTIFAQLCILLHRTYLKLQRDTFFTQLRIILHIIVGSFIGGLFCSIGRDAANVFDNLSLLFFSLMFLMFTALSSTMMSFPSEMPIVTREYFNKWYSLKSYYLALTMVDTPIQIVCVFCYCTIVYIVSQQPYEVFRFGLFVMMCSIVSLVAQAMGFLVGVLMEVKYGVIVGPIILLPWVIFSGYFLRLGDAPSSLKWLFHISFMKYGLEGVLMSIYGYDRSNLYCSDDYCHFVSPKKFLQEMEMNKVDFWNNFCLLFILFVVIRVITFFVLFYQLSHKKQIFRFFSQFWE</sequence>
<keyword evidence="5" id="KW-0547">Nucleotide-binding</keyword>
<dbReference type="FunFam" id="3.40.50.300:FF:001077">
    <property type="entry name" value="Uncharacterized protein, isoform A"/>
    <property type="match status" value="1"/>
</dbReference>
<dbReference type="PANTHER" id="PTHR48041:SF78">
    <property type="entry name" value="ABC TRANSPORTER EXPRESSED IN TRACHEA, ISOFORM A"/>
    <property type="match status" value="1"/>
</dbReference>